<dbReference type="Gene3D" id="1.20.1090.10">
    <property type="entry name" value="Dehydroquinate synthase-like - alpha domain"/>
    <property type="match status" value="1"/>
</dbReference>
<evidence type="ECO:0000256" key="1">
    <source>
        <dbReference type="ARBA" id="ARBA00007358"/>
    </source>
</evidence>
<dbReference type="InterPro" id="IPR001670">
    <property type="entry name" value="ADH_Fe/GldA"/>
</dbReference>
<comment type="caution">
    <text evidence="6">The sequence shown here is derived from an EMBL/GenBank/DDBJ whole genome shotgun (WGS) entry which is preliminary data.</text>
</comment>
<sequence>MNFSTVHLPKSIFYGEGSLEKVGEEAKKLGSKALVVSDNIIKEVGYLEKCHHYLEQAGVSYVDYLEIASEPTDHYVTEALKVTNEEACDVIVALGGGSCIDTAKAVAVLATNDGELSEYMGAKRIAENKPLPLLAVPTTAGTGSEATDVTVITNTKNDVKMMIKQPAFMPEIAIVDPILTISSPKSITAATGVDALTHALEAYISRKAHPFTDQLALSAIKLIMENLLEAYNNGSNVEAREKMIYASMLGGIAFSNSSVCLVHGMSRPIGALFHVPHGISNAMLLPTVLEYSKESCIDRLVEIGEYLSPGVKGFPKGEVSENVVSDIVELCEKLGIPNLKSWGINEEQFEQVLEKMAADAIASGSPGNNPKIPTEEEIVVLYKKAFVYEYPAVKQS</sequence>
<comment type="similarity">
    <text evidence="1">Belongs to the iron-containing alcohol dehydrogenase family.</text>
</comment>
<dbReference type="InterPro" id="IPR018211">
    <property type="entry name" value="ADH_Fe_CS"/>
</dbReference>
<gene>
    <name evidence="6" type="ORF">J2S74_000630</name>
</gene>
<dbReference type="SUPFAM" id="SSF56796">
    <property type="entry name" value="Dehydroquinate synthase-like"/>
    <property type="match status" value="1"/>
</dbReference>
<evidence type="ECO:0000313" key="6">
    <source>
        <dbReference type="EMBL" id="MDQ0253258.1"/>
    </source>
</evidence>
<evidence type="ECO:0000259" key="5">
    <source>
        <dbReference type="Pfam" id="PF25137"/>
    </source>
</evidence>
<dbReference type="Gene3D" id="3.40.50.1970">
    <property type="match status" value="1"/>
</dbReference>
<organism evidence="6 7">
    <name type="scientific">Evansella vedderi</name>
    <dbReference type="NCBI Taxonomy" id="38282"/>
    <lineage>
        <taxon>Bacteria</taxon>
        <taxon>Bacillati</taxon>
        <taxon>Bacillota</taxon>
        <taxon>Bacilli</taxon>
        <taxon>Bacillales</taxon>
        <taxon>Bacillaceae</taxon>
        <taxon>Evansella</taxon>
    </lineage>
</organism>
<protein>
    <submittedName>
        <fullName evidence="6">Alcohol dehydrogenase class IV</fullName>
    </submittedName>
</protein>
<dbReference type="Pfam" id="PF25137">
    <property type="entry name" value="ADH_Fe_C"/>
    <property type="match status" value="1"/>
</dbReference>
<feature type="domain" description="Fe-containing alcohol dehydrogenase-like C-terminal" evidence="5">
    <location>
        <begin position="188"/>
        <end position="386"/>
    </location>
</feature>
<keyword evidence="2" id="KW-0560">Oxidoreductase</keyword>
<dbReference type="RefSeq" id="WP_307321666.1">
    <property type="nucleotide sequence ID" value="NZ_JAUSUG010000002.1"/>
</dbReference>
<dbReference type="Proteomes" id="UP001230005">
    <property type="component" value="Unassembled WGS sequence"/>
</dbReference>
<proteinExistence type="inferred from homology"/>
<reference evidence="6 7" key="1">
    <citation type="submission" date="2023-07" db="EMBL/GenBank/DDBJ databases">
        <title>Genomic Encyclopedia of Type Strains, Phase IV (KMG-IV): sequencing the most valuable type-strain genomes for metagenomic binning, comparative biology and taxonomic classification.</title>
        <authorList>
            <person name="Goeker M."/>
        </authorList>
    </citation>
    <scope>NUCLEOTIDE SEQUENCE [LARGE SCALE GENOMIC DNA]</scope>
    <source>
        <strain evidence="6 7">DSM 9768</strain>
    </source>
</reference>
<dbReference type="Pfam" id="PF00465">
    <property type="entry name" value="Fe-ADH"/>
    <property type="match status" value="1"/>
</dbReference>
<keyword evidence="3" id="KW-0520">NAD</keyword>
<evidence type="ECO:0000256" key="2">
    <source>
        <dbReference type="ARBA" id="ARBA00023002"/>
    </source>
</evidence>
<evidence type="ECO:0000313" key="7">
    <source>
        <dbReference type="Proteomes" id="UP001230005"/>
    </source>
</evidence>
<dbReference type="EMBL" id="JAUSUG010000002">
    <property type="protein sequence ID" value="MDQ0253258.1"/>
    <property type="molecule type" value="Genomic_DNA"/>
</dbReference>
<keyword evidence="7" id="KW-1185">Reference proteome</keyword>
<evidence type="ECO:0000259" key="4">
    <source>
        <dbReference type="Pfam" id="PF00465"/>
    </source>
</evidence>
<dbReference type="PANTHER" id="PTHR11496:SF102">
    <property type="entry name" value="ALCOHOL DEHYDROGENASE 4"/>
    <property type="match status" value="1"/>
</dbReference>
<name>A0ABT9ZPT4_9BACI</name>
<accession>A0ABT9ZPT4</accession>
<feature type="domain" description="Alcohol dehydrogenase iron-type/glycerol dehydrogenase GldA" evidence="4">
    <location>
        <begin position="9"/>
        <end position="177"/>
    </location>
</feature>
<dbReference type="PANTHER" id="PTHR11496">
    <property type="entry name" value="ALCOHOL DEHYDROGENASE"/>
    <property type="match status" value="1"/>
</dbReference>
<dbReference type="InterPro" id="IPR056798">
    <property type="entry name" value="ADH_Fe_C"/>
</dbReference>
<dbReference type="InterPro" id="IPR039697">
    <property type="entry name" value="Alcohol_dehydrogenase_Fe"/>
</dbReference>
<evidence type="ECO:0000256" key="3">
    <source>
        <dbReference type="ARBA" id="ARBA00023027"/>
    </source>
</evidence>
<dbReference type="CDD" id="cd08194">
    <property type="entry name" value="Fe-ADH-like"/>
    <property type="match status" value="1"/>
</dbReference>
<dbReference type="PROSITE" id="PS00913">
    <property type="entry name" value="ADH_IRON_1"/>
    <property type="match status" value="1"/>
</dbReference>